<comment type="caution">
    <text evidence="5">The sequence shown here is derived from an EMBL/GenBank/DDBJ whole genome shotgun (WGS) entry which is preliminary data.</text>
</comment>
<evidence type="ECO:0000256" key="3">
    <source>
        <dbReference type="SAM" id="MobiDB-lite"/>
    </source>
</evidence>
<protein>
    <recommendedName>
        <fullName evidence="4">D-isomer specific 2-hydroxyacid dehydrogenase NAD-binding domain-containing protein</fullName>
    </recommendedName>
</protein>
<dbReference type="PANTHER" id="PTHR43333">
    <property type="entry name" value="2-HACID_DH_C DOMAIN-CONTAINING PROTEIN"/>
    <property type="match status" value="1"/>
</dbReference>
<dbReference type="InterPro" id="IPR036291">
    <property type="entry name" value="NAD(P)-bd_dom_sf"/>
</dbReference>
<keyword evidence="2" id="KW-0520">NAD</keyword>
<gene>
    <name evidence="5" type="ORF">O3P69_003879</name>
</gene>
<dbReference type="InterPro" id="IPR006140">
    <property type="entry name" value="D-isomer_DH_NAD-bd"/>
</dbReference>
<name>A0AAW0UEN4_SCYPA</name>
<dbReference type="GO" id="GO:0016491">
    <property type="term" value="F:oxidoreductase activity"/>
    <property type="evidence" value="ECO:0007669"/>
    <property type="project" value="UniProtKB-KW"/>
</dbReference>
<dbReference type="SUPFAM" id="SSF51735">
    <property type="entry name" value="NAD(P)-binding Rossmann-fold domains"/>
    <property type="match status" value="2"/>
</dbReference>
<dbReference type="PANTHER" id="PTHR43333:SF1">
    <property type="entry name" value="D-ISOMER SPECIFIC 2-HYDROXYACID DEHYDROGENASE NAD-BINDING DOMAIN-CONTAINING PROTEIN"/>
    <property type="match status" value="1"/>
</dbReference>
<proteinExistence type="predicted"/>
<evidence type="ECO:0000256" key="2">
    <source>
        <dbReference type="ARBA" id="ARBA00023027"/>
    </source>
</evidence>
<evidence type="ECO:0000313" key="5">
    <source>
        <dbReference type="EMBL" id="KAK8398266.1"/>
    </source>
</evidence>
<evidence type="ECO:0000313" key="6">
    <source>
        <dbReference type="Proteomes" id="UP001487740"/>
    </source>
</evidence>
<reference evidence="5 6" key="1">
    <citation type="submission" date="2023-03" db="EMBL/GenBank/DDBJ databases">
        <title>High-quality genome of Scylla paramamosain provides insights in environmental adaptation.</title>
        <authorList>
            <person name="Zhang L."/>
        </authorList>
    </citation>
    <scope>NUCLEOTIDE SEQUENCE [LARGE SCALE GENOMIC DNA]</scope>
    <source>
        <strain evidence="5">LZ_2023a</strain>
        <tissue evidence="5">Muscle</tissue>
    </source>
</reference>
<dbReference type="GO" id="GO:0051287">
    <property type="term" value="F:NAD binding"/>
    <property type="evidence" value="ECO:0007669"/>
    <property type="project" value="InterPro"/>
</dbReference>
<evidence type="ECO:0000256" key="1">
    <source>
        <dbReference type="ARBA" id="ARBA00023002"/>
    </source>
</evidence>
<dbReference type="EMBL" id="JARAKH010000012">
    <property type="protein sequence ID" value="KAK8398266.1"/>
    <property type="molecule type" value="Genomic_DNA"/>
</dbReference>
<dbReference type="Proteomes" id="UP001487740">
    <property type="component" value="Unassembled WGS sequence"/>
</dbReference>
<dbReference type="AlphaFoldDB" id="A0AAW0UEN4"/>
<dbReference type="Pfam" id="PF02826">
    <property type="entry name" value="2-Hacid_dh_C"/>
    <property type="match status" value="2"/>
</dbReference>
<evidence type="ECO:0000259" key="4">
    <source>
        <dbReference type="Pfam" id="PF02826"/>
    </source>
</evidence>
<feature type="region of interest" description="Disordered" evidence="3">
    <location>
        <begin position="467"/>
        <end position="497"/>
    </location>
</feature>
<organism evidence="5 6">
    <name type="scientific">Scylla paramamosain</name>
    <name type="common">Mud crab</name>
    <dbReference type="NCBI Taxonomy" id="85552"/>
    <lineage>
        <taxon>Eukaryota</taxon>
        <taxon>Metazoa</taxon>
        <taxon>Ecdysozoa</taxon>
        <taxon>Arthropoda</taxon>
        <taxon>Crustacea</taxon>
        <taxon>Multicrustacea</taxon>
        <taxon>Malacostraca</taxon>
        <taxon>Eumalacostraca</taxon>
        <taxon>Eucarida</taxon>
        <taxon>Decapoda</taxon>
        <taxon>Pleocyemata</taxon>
        <taxon>Brachyura</taxon>
        <taxon>Eubrachyura</taxon>
        <taxon>Portunoidea</taxon>
        <taxon>Portunidae</taxon>
        <taxon>Portuninae</taxon>
        <taxon>Scylla</taxon>
    </lineage>
</organism>
<feature type="domain" description="D-isomer specific 2-hydroxyacid dehydrogenase NAD-binding" evidence="4">
    <location>
        <begin position="159"/>
        <end position="334"/>
    </location>
</feature>
<dbReference type="Gene3D" id="3.40.50.720">
    <property type="entry name" value="NAD(P)-binding Rossmann-like Domain"/>
    <property type="match status" value="3"/>
</dbReference>
<sequence>MRGHASKCASINTPTLSSVRKMMERTKHTVHVFSIIPGLADALSKSLPDTTVVNARSHGFGFNDYYKKTERYLTDEELNLLSETEILLCDPQTLTQVLVRKGFYFLANLRWAHVTTAGVDGVMKVLSPEKEPPFILTRSTSDGLALMLAEYVVGQIVCHERGWMDTHMKQINKDYRGWQTFHTFRSLSQLTVGVMGLGKIGLTTAKALKGFGCRVHGLVRTPRSRSSIEPFVDQLWHGREGLAYFLKDCDYLVNLLPSTPLTRGLLGDTVLSGASRRPVLVNVGRGDIISEADLLKALEEGWLSAAVLDCYEKEPVPEESLLWAHPRVVMTPHNSSIVKEDAGGSCFPKDCHYLVKLLPFTRLTRGLHGDAVLRRASSRPVLVNVGSGDIFSEADLLKALEEGWLSAAVLDCYEKEPVPEESLLWTHIRILMTPHNSCTNSGDYKCHPIVREFIASFENYLASRPHHRGDSDCEGSGEVTGGGGARTDEVTSPDIPT</sequence>
<keyword evidence="6" id="KW-1185">Reference proteome</keyword>
<feature type="domain" description="D-isomer specific 2-hydroxyacid dehydrogenase NAD-binding" evidence="4">
    <location>
        <begin position="349"/>
        <end position="436"/>
    </location>
</feature>
<accession>A0AAW0UEN4</accession>
<keyword evidence="1" id="KW-0560">Oxidoreductase</keyword>